<dbReference type="STRING" id="38772.ENSGAGP00000027450"/>
<comment type="subcellular location">
    <subcellularLocation>
        <location evidence="1">Cytoplasm</location>
        <location evidence="1">Cytoskeleton</location>
        <location evidence="1">Flagellum axoneme</location>
    </subcellularLocation>
</comment>
<evidence type="ECO:0000256" key="9">
    <source>
        <dbReference type="SAM" id="MobiDB-lite"/>
    </source>
</evidence>
<evidence type="ECO:0000256" key="3">
    <source>
        <dbReference type="ARBA" id="ARBA00022490"/>
    </source>
</evidence>
<keyword evidence="8" id="KW-0966">Cell projection</keyword>
<dbReference type="AlphaFoldDB" id="A0A452IHY2"/>
<evidence type="ECO:0000256" key="8">
    <source>
        <dbReference type="ARBA" id="ARBA00023273"/>
    </source>
</evidence>
<evidence type="ECO:0000256" key="1">
    <source>
        <dbReference type="ARBA" id="ARBA00004611"/>
    </source>
</evidence>
<reference evidence="10" key="3">
    <citation type="submission" date="2025-09" db="UniProtKB">
        <authorList>
            <consortium name="Ensembl"/>
        </authorList>
    </citation>
    <scope>IDENTIFICATION</scope>
</reference>
<evidence type="ECO:0000256" key="4">
    <source>
        <dbReference type="ARBA" id="ARBA00022553"/>
    </source>
</evidence>
<dbReference type="Ensembl" id="ENSGAGT00000031181.1">
    <property type="protein sequence ID" value="ENSGAGP00000027450.1"/>
    <property type="gene ID" value="ENSGAGG00000019954.1"/>
</dbReference>
<organism evidence="10 11">
    <name type="scientific">Gopherus agassizii</name>
    <name type="common">Agassiz's desert tortoise</name>
    <dbReference type="NCBI Taxonomy" id="38772"/>
    <lineage>
        <taxon>Eukaryota</taxon>
        <taxon>Metazoa</taxon>
        <taxon>Chordata</taxon>
        <taxon>Craniata</taxon>
        <taxon>Vertebrata</taxon>
        <taxon>Euteleostomi</taxon>
        <taxon>Archelosauria</taxon>
        <taxon>Testudinata</taxon>
        <taxon>Testudines</taxon>
        <taxon>Cryptodira</taxon>
        <taxon>Durocryptodira</taxon>
        <taxon>Testudinoidea</taxon>
        <taxon>Testudinidae</taxon>
        <taxon>Gopherus</taxon>
    </lineage>
</organism>
<sequence length="373" mass="42964">MATASMLPARNQEAAAAASGTYSYCSRPRALPARRRYRGAPGPSEQEEEPVHYANLMYDRRVVRGNTYALHTLPWTAQPDPLEIQRQREAHRKALARKRAKEQLQSRTPEPVEGRKHVDVQTELYLEELGDRIIEVDVECQTDAFLDRPPTPLFIPAKTGRDVATQIEEGELFDFDIEVKPMLEVLTGKIIEQALLEVMEEEELANLRAHQYAYEELRNAELAEVQRLEEQERRHREEKERRKNQQSQLLQKQKETSEKIAARAFAQRYLADLIPSVFSSLRESGYFYDPVERDVEKEFLPWVMAEVDKTLEMMILGRAVLDTLIREVVEKRLDAFDYPEASGQPAGQTEASHRGSVQIEALYQTETQEPEAK</sequence>
<keyword evidence="4" id="KW-0597">Phosphoprotein</keyword>
<dbReference type="PANTHER" id="PTHR21648">
    <property type="entry name" value="FLAGELLAR RADIAL SPOKE PROTEIN 3"/>
    <property type="match status" value="1"/>
</dbReference>
<dbReference type="Proteomes" id="UP000291020">
    <property type="component" value="Unassembled WGS sequence"/>
</dbReference>
<dbReference type="GO" id="GO:0005929">
    <property type="term" value="C:cilium"/>
    <property type="evidence" value="ECO:0007669"/>
    <property type="project" value="TreeGrafter"/>
</dbReference>
<reference evidence="11" key="1">
    <citation type="journal article" date="2017" name="PLoS ONE">
        <title>The Agassiz's desert tortoise genome provides a resource for the conservation of a threatened species.</title>
        <authorList>
            <person name="Tollis M."/>
            <person name="DeNardo D.F."/>
            <person name="Cornelius J.A."/>
            <person name="Dolby G.A."/>
            <person name="Edwards T."/>
            <person name="Henen B.T."/>
            <person name="Karl A.E."/>
            <person name="Murphy R.W."/>
            <person name="Kusumi K."/>
        </authorList>
    </citation>
    <scope>NUCLEOTIDE SEQUENCE [LARGE SCALE GENOMIC DNA]</scope>
</reference>
<accession>A0A452IHY2</accession>
<feature type="region of interest" description="Disordered" evidence="9">
    <location>
        <begin position="233"/>
        <end position="254"/>
    </location>
</feature>
<dbReference type="Pfam" id="PF06098">
    <property type="entry name" value="Radial_spoke_3"/>
    <property type="match status" value="1"/>
</dbReference>
<evidence type="ECO:0000256" key="7">
    <source>
        <dbReference type="ARBA" id="ARBA00023212"/>
    </source>
</evidence>
<proteinExistence type="inferred from homology"/>
<evidence type="ECO:0000256" key="2">
    <source>
        <dbReference type="ARBA" id="ARBA00006737"/>
    </source>
</evidence>
<keyword evidence="5" id="KW-0282">Flagellum</keyword>
<keyword evidence="6" id="KW-0969">Cilium</keyword>
<evidence type="ECO:0000256" key="5">
    <source>
        <dbReference type="ARBA" id="ARBA00022846"/>
    </source>
</evidence>
<comment type="similarity">
    <text evidence="2">Belongs to the flagellar radial spoke RSP3 family.</text>
</comment>
<dbReference type="InterPro" id="IPR009290">
    <property type="entry name" value="Radial_spoke_3"/>
</dbReference>
<reference evidence="10" key="2">
    <citation type="submission" date="2025-08" db="UniProtKB">
        <authorList>
            <consortium name="Ensembl"/>
        </authorList>
    </citation>
    <scope>IDENTIFICATION</scope>
</reference>
<feature type="region of interest" description="Disordered" evidence="9">
    <location>
        <begin position="339"/>
        <end position="373"/>
    </location>
</feature>
<protein>
    <submittedName>
        <fullName evidence="10">Uncharacterized protein</fullName>
    </submittedName>
</protein>
<evidence type="ECO:0000256" key="6">
    <source>
        <dbReference type="ARBA" id="ARBA00023069"/>
    </source>
</evidence>
<dbReference type="PANTHER" id="PTHR21648:SF0">
    <property type="entry name" value="RADIAL SPOKE HEAD PROTEIN 3 HOMOLOG"/>
    <property type="match status" value="1"/>
</dbReference>
<keyword evidence="3" id="KW-0963">Cytoplasm</keyword>
<name>A0A452IHY2_9SAUR</name>
<evidence type="ECO:0000313" key="11">
    <source>
        <dbReference type="Proteomes" id="UP000291020"/>
    </source>
</evidence>
<keyword evidence="7" id="KW-0206">Cytoskeleton</keyword>
<evidence type="ECO:0000313" key="10">
    <source>
        <dbReference type="Ensembl" id="ENSGAGP00000027450.1"/>
    </source>
</evidence>
<feature type="compositionally biased region" description="Basic and acidic residues" evidence="9">
    <location>
        <begin position="233"/>
        <end position="243"/>
    </location>
</feature>
<keyword evidence="11" id="KW-1185">Reference proteome</keyword>